<gene>
    <name evidence="1" type="ORF">SVUK_LOCUS19001</name>
</gene>
<dbReference type="AlphaFoldDB" id="A0A3P7JSN5"/>
<accession>A0A3P7JSN5</accession>
<name>A0A3P7JSN5_STRVU</name>
<dbReference type="EMBL" id="UYYB01126840">
    <property type="protein sequence ID" value="VDM84003.1"/>
    <property type="molecule type" value="Genomic_DNA"/>
</dbReference>
<evidence type="ECO:0000313" key="1">
    <source>
        <dbReference type="EMBL" id="VDM84003.1"/>
    </source>
</evidence>
<protein>
    <submittedName>
        <fullName evidence="1">Uncharacterized protein</fullName>
    </submittedName>
</protein>
<reference evidence="1 2" key="1">
    <citation type="submission" date="2018-11" db="EMBL/GenBank/DDBJ databases">
        <authorList>
            <consortium name="Pathogen Informatics"/>
        </authorList>
    </citation>
    <scope>NUCLEOTIDE SEQUENCE [LARGE SCALE GENOMIC DNA]</scope>
</reference>
<evidence type="ECO:0000313" key="2">
    <source>
        <dbReference type="Proteomes" id="UP000270094"/>
    </source>
</evidence>
<organism evidence="1 2">
    <name type="scientific">Strongylus vulgaris</name>
    <name type="common">Blood worm</name>
    <dbReference type="NCBI Taxonomy" id="40348"/>
    <lineage>
        <taxon>Eukaryota</taxon>
        <taxon>Metazoa</taxon>
        <taxon>Ecdysozoa</taxon>
        <taxon>Nematoda</taxon>
        <taxon>Chromadorea</taxon>
        <taxon>Rhabditida</taxon>
        <taxon>Rhabditina</taxon>
        <taxon>Rhabditomorpha</taxon>
        <taxon>Strongyloidea</taxon>
        <taxon>Strongylidae</taxon>
        <taxon>Strongylus</taxon>
    </lineage>
</organism>
<sequence>MATKPFADELPTVKYVSLLTDDVQCPIRVPTTYPEMRQPPFLARNKKSSIGLRSEMSTATRVLPLSHYLTASAQLTTNFNSPFCPAELAD</sequence>
<proteinExistence type="predicted"/>
<keyword evidence="2" id="KW-1185">Reference proteome</keyword>
<dbReference type="Proteomes" id="UP000270094">
    <property type="component" value="Unassembled WGS sequence"/>
</dbReference>